<keyword evidence="1" id="KW-0812">Transmembrane</keyword>
<protein>
    <submittedName>
        <fullName evidence="2">Phage holin family protein</fullName>
    </submittedName>
</protein>
<reference evidence="2" key="1">
    <citation type="submission" date="2023-11" db="EMBL/GenBank/DDBJ databases">
        <title>Scrofimicrobium hongkongense sp. nov., isolated from a patient with peritonitis.</title>
        <authorList>
            <person name="Lao H.Y."/>
            <person name="Wong A.Y.P."/>
            <person name="Ng T.L."/>
            <person name="Wong R.Y.L."/>
            <person name="Yau M.C.Y."/>
            <person name="Lam J.Y.W."/>
            <person name="Siu G.K.H."/>
        </authorList>
    </citation>
    <scope>NUCLEOTIDE SEQUENCE</scope>
    <source>
        <strain evidence="2">R131</strain>
    </source>
</reference>
<keyword evidence="1" id="KW-1133">Transmembrane helix</keyword>
<keyword evidence="1" id="KW-0472">Membrane</keyword>
<feature type="transmembrane region" description="Helical" evidence="1">
    <location>
        <begin position="96"/>
        <end position="118"/>
    </location>
</feature>
<dbReference type="EMBL" id="CP138335">
    <property type="protein sequence ID" value="XBW07198.1"/>
    <property type="molecule type" value="Genomic_DNA"/>
</dbReference>
<dbReference type="KEGG" id="sapp:SAC06_05975"/>
<name>A0AAU7V4H0_9ACTO</name>
<dbReference type="AlphaFoldDB" id="A0AAU7V4H0"/>
<organism evidence="2">
    <name type="scientific">Scrofimicrobium appendicitidis</name>
    <dbReference type="NCBI Taxonomy" id="3079930"/>
    <lineage>
        <taxon>Bacteria</taxon>
        <taxon>Bacillati</taxon>
        <taxon>Actinomycetota</taxon>
        <taxon>Actinomycetes</taxon>
        <taxon>Actinomycetales</taxon>
        <taxon>Actinomycetaceae</taxon>
        <taxon>Scrofimicrobium</taxon>
    </lineage>
</organism>
<feature type="transmembrane region" description="Helical" evidence="1">
    <location>
        <begin position="31"/>
        <end position="50"/>
    </location>
</feature>
<sequence length="124" mass="13042">MGKILSKLVVFLGSSALGLFIAQWLLDGFRFTLWGFILAIVVFAVAQAVLSPLIEKVVDRYASVLVGGVGLISVFVSLLVGTFVVSGMTIRGAGTWVLATLIVWLVTAVGTAALPKLFSSDRAA</sequence>
<accession>A0AAU7V4H0</accession>
<feature type="transmembrane region" description="Helical" evidence="1">
    <location>
        <begin position="7"/>
        <end position="25"/>
    </location>
</feature>
<feature type="transmembrane region" description="Helical" evidence="1">
    <location>
        <begin position="62"/>
        <end position="84"/>
    </location>
</feature>
<evidence type="ECO:0000256" key="1">
    <source>
        <dbReference type="SAM" id="Phobius"/>
    </source>
</evidence>
<evidence type="ECO:0000313" key="2">
    <source>
        <dbReference type="EMBL" id="XBW07198.1"/>
    </source>
</evidence>
<gene>
    <name evidence="2" type="ORF">SAC06_05975</name>
</gene>
<dbReference type="RefSeq" id="WP_350257404.1">
    <property type="nucleotide sequence ID" value="NZ_CP138335.1"/>
</dbReference>
<proteinExistence type="predicted"/>